<dbReference type="InterPro" id="IPR003594">
    <property type="entry name" value="HATPase_dom"/>
</dbReference>
<dbReference type="InterPro" id="IPR011006">
    <property type="entry name" value="CheY-like_superfamily"/>
</dbReference>
<feature type="transmembrane region" description="Helical" evidence="8">
    <location>
        <begin position="67"/>
        <end position="91"/>
    </location>
</feature>
<sequence>MVATKTGGMRVPNPFIEHLAGKAFFRAPTHRPLGLFLDTKLSLSLTKLFAIPQFDEDSERQFWEERYLVLLSPLKWALGLGAVAFLVYILLDLHTGNTSTAEAILRLPIVLVLLGLFRYLNVCVEAAAKINTIAKLSAGLSAANLIAILLYDGNPRYYAETWPALLPMYFFSYGQMFMSLRATISFGWSTALAMPLAGYWLGLTVIDLIPSVLNLCIVNIFGVCTRCQLEAYARKSFSEKRKVELVAERKSRFLRQLSHNLRQPLQALSCYSSVMEAACMEPATQSLQHIAGRMGFAIDELNRAVNHILDIGNLENGTQRPLLTTVDINLLLAALENQFAPQAAKRGLNLIVHLRRSPPYNVHSDASILSQIIGNLLDNAIKYTNSGWIILTAVKIGPDCLQIHVRDSGPGISTDIRGDIFKEFVRGQRRNNDPSAHGLGIGLAYVSTAVQHLPDHELALHSKPGRGCDFKLSVPIAQLSLTNFESPAPIGDFAGRLMLVVDDDAETLEALSCQLQAWGCDVQTATSLVETRLALADTLQVPDLLITDFYLGDTETAHDIIAAVHADCGPVPILVLSAEGIGEEDKAHWPAGTQLLRKPAKSDVLMATIVKALERETENAQLI</sequence>
<dbReference type="InterPro" id="IPR005467">
    <property type="entry name" value="His_kinase_dom"/>
</dbReference>
<comment type="caution">
    <text evidence="11">The sequence shown here is derived from an EMBL/GenBank/DDBJ whole genome shotgun (WGS) entry which is preliminary data.</text>
</comment>
<name>A0ABU4UKS9_9GAMM</name>
<evidence type="ECO:0000259" key="10">
    <source>
        <dbReference type="PROSITE" id="PS50110"/>
    </source>
</evidence>
<keyword evidence="8" id="KW-1133">Transmembrane helix</keyword>
<keyword evidence="12" id="KW-1185">Reference proteome</keyword>
<proteinExistence type="predicted"/>
<reference evidence="11 12" key="1">
    <citation type="submission" date="2023-11" db="EMBL/GenBank/DDBJ databases">
        <authorList>
            <person name="Ouyang M.-Y."/>
        </authorList>
    </citation>
    <scope>NUCLEOTIDE SEQUENCE [LARGE SCALE GENOMIC DNA]</scope>
    <source>
        <strain evidence="11 12">OY6</strain>
    </source>
</reference>
<evidence type="ECO:0000256" key="8">
    <source>
        <dbReference type="SAM" id="Phobius"/>
    </source>
</evidence>
<protein>
    <recommendedName>
        <fullName evidence="2">histidine kinase</fullName>
        <ecNumber evidence="2">2.7.13.3</ecNumber>
    </recommendedName>
</protein>
<accession>A0ABU4UKS9</accession>
<keyword evidence="3 7" id="KW-0597">Phosphoprotein</keyword>
<dbReference type="SUPFAM" id="SSF55874">
    <property type="entry name" value="ATPase domain of HSP90 chaperone/DNA topoisomerase II/histidine kinase"/>
    <property type="match status" value="1"/>
</dbReference>
<dbReference type="InterPro" id="IPR001789">
    <property type="entry name" value="Sig_transdc_resp-reg_receiver"/>
</dbReference>
<keyword evidence="6" id="KW-0902">Two-component regulatory system</keyword>
<evidence type="ECO:0000256" key="1">
    <source>
        <dbReference type="ARBA" id="ARBA00000085"/>
    </source>
</evidence>
<dbReference type="PRINTS" id="PR00344">
    <property type="entry name" value="BCTRLSENSOR"/>
</dbReference>
<dbReference type="InterPro" id="IPR036097">
    <property type="entry name" value="HisK_dim/P_sf"/>
</dbReference>
<dbReference type="InterPro" id="IPR003661">
    <property type="entry name" value="HisK_dim/P_dom"/>
</dbReference>
<dbReference type="EMBL" id="JAXARY010000032">
    <property type="protein sequence ID" value="MDX8130111.1"/>
    <property type="molecule type" value="Genomic_DNA"/>
</dbReference>
<dbReference type="SMART" id="SM00448">
    <property type="entry name" value="REC"/>
    <property type="match status" value="1"/>
</dbReference>
<feature type="domain" description="Histidine kinase" evidence="9">
    <location>
        <begin position="256"/>
        <end position="478"/>
    </location>
</feature>
<comment type="catalytic activity">
    <reaction evidence="1">
        <text>ATP + protein L-histidine = ADP + protein N-phospho-L-histidine.</text>
        <dbReference type="EC" id="2.7.13.3"/>
    </reaction>
</comment>
<dbReference type="CDD" id="cd00075">
    <property type="entry name" value="HATPase"/>
    <property type="match status" value="1"/>
</dbReference>
<keyword evidence="8" id="KW-0812">Transmembrane</keyword>
<dbReference type="PROSITE" id="PS50109">
    <property type="entry name" value="HIS_KIN"/>
    <property type="match status" value="1"/>
</dbReference>
<dbReference type="InterPro" id="IPR050736">
    <property type="entry name" value="Sensor_HK_Regulatory"/>
</dbReference>
<evidence type="ECO:0000256" key="7">
    <source>
        <dbReference type="PROSITE-ProRule" id="PRU00169"/>
    </source>
</evidence>
<organism evidence="11 12">
    <name type="scientific">Methylomonas defluvii</name>
    <dbReference type="NCBI Taxonomy" id="3045149"/>
    <lineage>
        <taxon>Bacteria</taxon>
        <taxon>Pseudomonadati</taxon>
        <taxon>Pseudomonadota</taxon>
        <taxon>Gammaproteobacteria</taxon>
        <taxon>Methylococcales</taxon>
        <taxon>Methylococcaceae</taxon>
        <taxon>Methylomonas</taxon>
    </lineage>
</organism>
<dbReference type="CDD" id="cd00082">
    <property type="entry name" value="HisKA"/>
    <property type="match status" value="1"/>
</dbReference>
<dbReference type="PANTHER" id="PTHR43711:SF29">
    <property type="entry name" value="HISTIDINE KINASE"/>
    <property type="match status" value="1"/>
</dbReference>
<evidence type="ECO:0000313" key="11">
    <source>
        <dbReference type="EMBL" id="MDX8130111.1"/>
    </source>
</evidence>
<dbReference type="SUPFAM" id="SSF52172">
    <property type="entry name" value="CheY-like"/>
    <property type="match status" value="1"/>
</dbReference>
<dbReference type="Pfam" id="PF00512">
    <property type="entry name" value="HisKA"/>
    <property type="match status" value="1"/>
</dbReference>
<evidence type="ECO:0000256" key="6">
    <source>
        <dbReference type="ARBA" id="ARBA00023012"/>
    </source>
</evidence>
<dbReference type="GO" id="GO:0016301">
    <property type="term" value="F:kinase activity"/>
    <property type="evidence" value="ECO:0007669"/>
    <property type="project" value="UniProtKB-KW"/>
</dbReference>
<dbReference type="CDD" id="cd00156">
    <property type="entry name" value="REC"/>
    <property type="match status" value="1"/>
</dbReference>
<dbReference type="InterPro" id="IPR036890">
    <property type="entry name" value="HATPase_C_sf"/>
</dbReference>
<dbReference type="Gene3D" id="3.40.50.2300">
    <property type="match status" value="1"/>
</dbReference>
<evidence type="ECO:0000256" key="5">
    <source>
        <dbReference type="ARBA" id="ARBA00022777"/>
    </source>
</evidence>
<keyword evidence="8" id="KW-0472">Membrane</keyword>
<evidence type="ECO:0000259" key="9">
    <source>
        <dbReference type="PROSITE" id="PS50109"/>
    </source>
</evidence>
<gene>
    <name evidence="11" type="ORF">QLH52_22665</name>
</gene>
<evidence type="ECO:0000256" key="2">
    <source>
        <dbReference type="ARBA" id="ARBA00012438"/>
    </source>
</evidence>
<dbReference type="InterPro" id="IPR004358">
    <property type="entry name" value="Sig_transdc_His_kin-like_C"/>
</dbReference>
<dbReference type="SUPFAM" id="SSF47384">
    <property type="entry name" value="Homodimeric domain of signal transducing histidine kinase"/>
    <property type="match status" value="1"/>
</dbReference>
<keyword evidence="5 11" id="KW-0418">Kinase</keyword>
<dbReference type="SMART" id="SM00388">
    <property type="entry name" value="HisKA"/>
    <property type="match status" value="1"/>
</dbReference>
<feature type="transmembrane region" description="Helical" evidence="8">
    <location>
        <begin position="186"/>
        <end position="206"/>
    </location>
</feature>
<keyword evidence="4" id="KW-0808">Transferase</keyword>
<feature type="transmembrane region" description="Helical" evidence="8">
    <location>
        <begin position="103"/>
        <end position="120"/>
    </location>
</feature>
<feature type="modified residue" description="4-aspartylphosphate" evidence="7">
    <location>
        <position position="548"/>
    </location>
</feature>
<evidence type="ECO:0000256" key="3">
    <source>
        <dbReference type="ARBA" id="ARBA00022553"/>
    </source>
</evidence>
<dbReference type="Gene3D" id="3.30.565.10">
    <property type="entry name" value="Histidine kinase-like ATPase, C-terminal domain"/>
    <property type="match status" value="1"/>
</dbReference>
<dbReference type="Proteomes" id="UP001284537">
    <property type="component" value="Unassembled WGS sequence"/>
</dbReference>
<dbReference type="SMART" id="SM00387">
    <property type="entry name" value="HATPase_c"/>
    <property type="match status" value="1"/>
</dbReference>
<dbReference type="Pfam" id="PF02518">
    <property type="entry name" value="HATPase_c"/>
    <property type="match status" value="1"/>
</dbReference>
<evidence type="ECO:0000313" key="12">
    <source>
        <dbReference type="Proteomes" id="UP001284537"/>
    </source>
</evidence>
<dbReference type="PANTHER" id="PTHR43711">
    <property type="entry name" value="TWO-COMPONENT HISTIDINE KINASE"/>
    <property type="match status" value="1"/>
</dbReference>
<dbReference type="EC" id="2.7.13.3" evidence="2"/>
<feature type="domain" description="Response regulatory" evidence="10">
    <location>
        <begin position="497"/>
        <end position="613"/>
    </location>
</feature>
<dbReference type="RefSeq" id="WP_319963046.1">
    <property type="nucleotide sequence ID" value="NZ_JAXARY010000032.1"/>
</dbReference>
<dbReference type="PROSITE" id="PS50110">
    <property type="entry name" value="RESPONSE_REGULATORY"/>
    <property type="match status" value="1"/>
</dbReference>
<evidence type="ECO:0000256" key="4">
    <source>
        <dbReference type="ARBA" id="ARBA00022679"/>
    </source>
</evidence>
<dbReference type="Gene3D" id="1.10.287.130">
    <property type="match status" value="1"/>
</dbReference>